<dbReference type="KEGG" id="gau:GAU_2007"/>
<keyword evidence="2" id="KW-0812">Transmembrane</keyword>
<dbReference type="Gene3D" id="3.30.1150.10">
    <property type="match status" value="1"/>
</dbReference>
<dbReference type="eggNOG" id="ENOG5033Q52">
    <property type="taxonomic scope" value="Bacteria"/>
</dbReference>
<dbReference type="Proteomes" id="UP000002209">
    <property type="component" value="Chromosome"/>
</dbReference>
<keyword evidence="2" id="KW-0472">Membrane</keyword>
<evidence type="ECO:0000256" key="2">
    <source>
        <dbReference type="SAM" id="Phobius"/>
    </source>
</evidence>
<evidence type="ECO:0000313" key="3">
    <source>
        <dbReference type="EMBL" id="BAH39049.1"/>
    </source>
</evidence>
<reference evidence="4" key="1">
    <citation type="submission" date="2006-03" db="EMBL/GenBank/DDBJ databases">
        <title>Complete genome sequence of Gemmatimonas aurantiaca T-27 that represents a novel phylum Gemmatimonadetes.</title>
        <authorList>
            <person name="Takasaki K."/>
            <person name="Ichikawa N."/>
            <person name="Miura H."/>
            <person name="Matsushita S."/>
            <person name="Watanabe Y."/>
            <person name="Oguchi A."/>
            <person name="Ankai A."/>
            <person name="Yashiro I."/>
            <person name="Takahashi M."/>
            <person name="Terui Y."/>
            <person name="Fukui S."/>
            <person name="Yokoyama H."/>
            <person name="Tanikawa S."/>
            <person name="Hanada S."/>
            <person name="Kamagata Y."/>
            <person name="Fujita N."/>
        </authorList>
    </citation>
    <scope>NUCLEOTIDE SEQUENCE [LARGE SCALE GENOMIC DNA]</scope>
    <source>
        <strain evidence="4">T-27 / DSM 14586 / JCM 11422 / NBRC 100505</strain>
    </source>
</reference>
<dbReference type="HOGENOM" id="CLU_989580_0_0_0"/>
<feature type="compositionally biased region" description="Gly residues" evidence="1">
    <location>
        <begin position="155"/>
        <end position="197"/>
    </location>
</feature>
<name>C1A972_GEMAT</name>
<feature type="region of interest" description="Disordered" evidence="1">
    <location>
        <begin position="1"/>
        <end position="27"/>
    </location>
</feature>
<organism evidence="3 4">
    <name type="scientific">Gemmatimonas aurantiaca (strain DSM 14586 / JCM 11422 / NBRC 100505 / T-27)</name>
    <dbReference type="NCBI Taxonomy" id="379066"/>
    <lineage>
        <taxon>Bacteria</taxon>
        <taxon>Pseudomonadati</taxon>
        <taxon>Gemmatimonadota</taxon>
        <taxon>Gemmatimonadia</taxon>
        <taxon>Gemmatimonadales</taxon>
        <taxon>Gemmatimonadaceae</taxon>
        <taxon>Gemmatimonas</taxon>
    </lineage>
</organism>
<protein>
    <recommendedName>
        <fullName evidence="5">TonB C-terminal domain-containing protein</fullName>
    </recommendedName>
</protein>
<feature type="transmembrane region" description="Helical" evidence="2">
    <location>
        <begin position="37"/>
        <end position="57"/>
    </location>
</feature>
<evidence type="ECO:0000256" key="1">
    <source>
        <dbReference type="SAM" id="MobiDB-lite"/>
    </source>
</evidence>
<sequence length="281" mass="27984">MDAQSPIPGAGEPQSERPRYRPPIGIPVDNQRRTRSLVIAVLVHALIIALLIIPFAAPEAFRAALGAGGLGPAGGGGGGNKGTGGQVKQERIQFVHTPPPKPAPTLTPPVVKPPVLKPPVVPPPQPTPPQPTPPTPTPATTPAATSSTASSVTPGSGGGSGGDGSAGSGPGSGGGVGAGVGTGRGSSVGPGTGGGNGTAYPPAPTELFLPPLPVPSKARGTIVVTFDVDSTGKVLDLHFEPTKDGNYNKKLREALSAIRFRPAVSAQGVPIRARTEITYSL</sequence>
<gene>
    <name evidence="3" type="ordered locus">GAU_2007</name>
</gene>
<dbReference type="PRINTS" id="PR01217">
    <property type="entry name" value="PRICHEXTENSN"/>
</dbReference>
<keyword evidence="2" id="KW-1133">Transmembrane helix</keyword>
<proteinExistence type="predicted"/>
<keyword evidence="4" id="KW-1185">Reference proteome</keyword>
<accession>C1A972</accession>
<dbReference type="AlphaFoldDB" id="C1A972"/>
<dbReference type="STRING" id="379066.GAU_2007"/>
<dbReference type="EMBL" id="AP009153">
    <property type="protein sequence ID" value="BAH39049.1"/>
    <property type="molecule type" value="Genomic_DNA"/>
</dbReference>
<feature type="region of interest" description="Disordered" evidence="1">
    <location>
        <begin position="95"/>
        <end position="204"/>
    </location>
</feature>
<dbReference type="OrthoDB" id="9814534at2"/>
<evidence type="ECO:0008006" key="5">
    <source>
        <dbReference type="Google" id="ProtNLM"/>
    </source>
</evidence>
<feature type="compositionally biased region" description="Low complexity" evidence="1">
    <location>
        <begin position="140"/>
        <end position="154"/>
    </location>
</feature>
<feature type="compositionally biased region" description="Pro residues" evidence="1">
    <location>
        <begin position="97"/>
        <end position="139"/>
    </location>
</feature>
<dbReference type="RefSeq" id="WP_012683496.1">
    <property type="nucleotide sequence ID" value="NC_012489.1"/>
</dbReference>
<evidence type="ECO:0000313" key="4">
    <source>
        <dbReference type="Proteomes" id="UP000002209"/>
    </source>
</evidence>